<dbReference type="HOGENOM" id="CLU_338802_0_0_14"/>
<protein>
    <submittedName>
        <fullName evidence="3">Pectin methylesterase</fullName>
    </submittedName>
</protein>
<dbReference type="Gene3D" id="2.60.40.4270">
    <property type="entry name" value="Listeria-Bacteroides repeat domain"/>
    <property type="match status" value="1"/>
</dbReference>
<reference evidence="3 4" key="1">
    <citation type="journal article" date="2013" name="J. Mol. Microbiol. Biotechnol.">
        <title>Analysis of the Complete Genomes of Acholeplasma brassicae , A. palmae and A. laidlawii and Their Comparison to the Obligate Parasites from ' Candidatus Phytoplasma'.</title>
        <authorList>
            <person name="Kube M."/>
            <person name="Siewert C."/>
            <person name="Migdoll A.M."/>
            <person name="Duduk B."/>
            <person name="Holz S."/>
            <person name="Rabus R."/>
            <person name="Seemuller E."/>
            <person name="Mitrovic J."/>
            <person name="Muller I."/>
            <person name="Buttner C."/>
            <person name="Reinhardt R."/>
        </authorList>
    </citation>
    <scope>NUCLEOTIDE SEQUENCE [LARGE SCALE GENOMIC DNA]</scope>
    <source>
        <strain evidence="3 4">J233</strain>
    </source>
</reference>
<feature type="domain" description="Ig-like" evidence="2">
    <location>
        <begin position="49"/>
        <end position="118"/>
    </location>
</feature>
<dbReference type="InterPro" id="IPR013378">
    <property type="entry name" value="InlB-like_B-rpt"/>
</dbReference>
<evidence type="ECO:0000256" key="1">
    <source>
        <dbReference type="ARBA" id="ARBA00004196"/>
    </source>
</evidence>
<dbReference type="InterPro" id="IPR042229">
    <property type="entry name" value="Listeria/Bacterioides_rpt_sf"/>
</dbReference>
<dbReference type="InterPro" id="IPR012334">
    <property type="entry name" value="Pectin_lyas_fold"/>
</dbReference>
<dbReference type="EMBL" id="FO681347">
    <property type="protein sequence ID" value="CCV63620.1"/>
    <property type="molecule type" value="Genomic_DNA"/>
</dbReference>
<name>U4KN72_ALTPJ</name>
<evidence type="ECO:0000259" key="2">
    <source>
        <dbReference type="Pfam" id="PF07523"/>
    </source>
</evidence>
<organism evidence="3 4">
    <name type="scientific">Alteracholeplasma palmae (strain ATCC 49389 / J233)</name>
    <name type="common">Acholeplasma palmae</name>
    <dbReference type="NCBI Taxonomy" id="1318466"/>
    <lineage>
        <taxon>Bacteria</taxon>
        <taxon>Bacillati</taxon>
        <taxon>Mycoplasmatota</taxon>
        <taxon>Mollicutes</taxon>
        <taxon>Acholeplasmatales</taxon>
        <taxon>Acholeplasmataceae</taxon>
        <taxon>Acholeplasma</taxon>
    </lineage>
</organism>
<dbReference type="AlphaFoldDB" id="U4KN72"/>
<gene>
    <name evidence="3" type="ORF">BN85400430</name>
</gene>
<accession>U4KN72</accession>
<dbReference type="Proteomes" id="UP000032740">
    <property type="component" value="Chromosome"/>
</dbReference>
<dbReference type="Gene3D" id="2.60.40.3630">
    <property type="match status" value="1"/>
</dbReference>
<sequence length="987" mass="110619">MRVKENSLKVIDITKKMFVLLLSSILVVVLVACNKKAPEIHALAISSFPTKTVYKVGESFDKTGIEVIGVMSNQTVIKLNEGTKDNEYQFSGFDSQTEGTKKVEVKSGNFKTHFTVIVNNNKDEARAQITFMNDKTVLSTKTIDKGSILEEPALVKQENQYFVGWFIEETNYMWNFSTDQVKEDVTLKAKYVTLDESHVILDAYMKEEQASKYTFKTLQTLKEANIKNNTTVYFAPGVYWADDYLDTNEANTPEHPGLIGIEFFQTGLKFVGLTSNADDVRIAGNRGQTVGSKGNWNVIGVGQDFSSYNISIANYCSTDLVYPRDVTQNLKRRTDARVQAQTLATLDAGDRMYFENTRFVSHLNLMAAGNMQRAYFKDCYFQLTDDAIAVGKINVYENCTFDLYGAHPTWGGIETLALFLNSTFNIKYDSGILYWAKSGGTFGLIDSVFTGKIEEVRWEDFQRPDAKHYVYNNKDEKGNDIIFAKDYPAVTEYLTEETLPIFKNKDNTYNISNILGGNDGWNPTLQTVKTPFKLVLASNTTVLESSQEDNQIVLTPVLTPSNILSIDSIEYTYDESLFDFISQENGVLKLKAKLNQQGKILQTVITARSTNKLVSQVTVSIRPELVEAPKFIGEQTLTISNNKVVLNYEYDHPGYTDHSNILWYIGTETNKQERLVGQTTLNKPQLEYQLSRTDLNKYVSAVIIPKYEFSPASTEIALIEGQRVITLEDIKDKNIISTNFANIAWKDNLLTDKNVWYADSHRPKDITVDWGNIGEQEPWVYTYATGGQSGQAGALYKNGLLLAKRGARLLYNTSGEYSDVSMKVLLSPEKTAGQGFGSATEQYLDIYIKYDVETQNGYALRIQRVAKDRQGTAISSGGNAVRFSLVEYKNGIETVLEFEGNDIMSSAFMPDTTIILEVKGNKLSADITTASEQTGAQATFGLPHEVHLSYDLKDVNNYGGFGFQHTGTTSVGNRVLLQELEVKLTDK</sequence>
<dbReference type="SUPFAM" id="SSF51126">
    <property type="entry name" value="Pectin lyase-like"/>
    <property type="match status" value="1"/>
</dbReference>
<dbReference type="InterPro" id="IPR011050">
    <property type="entry name" value="Pectin_lyase_fold/virulence"/>
</dbReference>
<dbReference type="GO" id="GO:0030313">
    <property type="term" value="C:cell envelope"/>
    <property type="evidence" value="ECO:0007669"/>
    <property type="project" value="UniProtKB-SubCell"/>
</dbReference>
<keyword evidence="4" id="KW-1185">Reference proteome</keyword>
<dbReference type="Pfam" id="PF09479">
    <property type="entry name" value="Flg_new"/>
    <property type="match status" value="1"/>
</dbReference>
<comment type="subcellular location">
    <subcellularLocation>
        <location evidence="1">Cell envelope</location>
    </subcellularLocation>
</comment>
<dbReference type="STRING" id="1318466.BN85400430"/>
<dbReference type="PROSITE" id="PS51257">
    <property type="entry name" value="PROKAR_LIPOPROTEIN"/>
    <property type="match status" value="1"/>
</dbReference>
<dbReference type="Pfam" id="PF07523">
    <property type="entry name" value="Big_3"/>
    <property type="match status" value="1"/>
</dbReference>
<dbReference type="InterPro" id="IPR022038">
    <property type="entry name" value="Ig-like_bact"/>
</dbReference>
<proteinExistence type="predicted"/>
<dbReference type="Gene3D" id="2.160.20.10">
    <property type="entry name" value="Single-stranded right-handed beta-helix, Pectin lyase-like"/>
    <property type="match status" value="1"/>
</dbReference>
<evidence type="ECO:0000313" key="4">
    <source>
        <dbReference type="Proteomes" id="UP000032740"/>
    </source>
</evidence>
<dbReference type="KEGG" id="apal:BN85400430"/>
<evidence type="ECO:0000313" key="3">
    <source>
        <dbReference type="EMBL" id="CCV63620.1"/>
    </source>
</evidence>